<gene>
    <name evidence="2" type="primary">127</name>
    <name evidence="2" type="ORF">UPIE_127</name>
</gene>
<dbReference type="InterPro" id="IPR055616">
    <property type="entry name" value="DUF7192"/>
</dbReference>
<reference evidence="2 3" key="1">
    <citation type="journal article" date="2012" name="J. Virol.">
        <title>Complete Genome Sequences of 138 Mycobacteriophages.</title>
        <authorList>
            <consortium name="the Science Education Alliance Phage Hunters Advancing Genomics and Evolutionary Science Program"/>
            <consortium name="the KwaZulu-Natal Research Institute for Tuberculosis and HIV Mycobacterial Genetics Course Students"/>
            <consortium name="the Phage Hunters Integrating Research and Education Program"/>
            <person name="Hatfull G.F."/>
        </authorList>
    </citation>
    <scope>NUCLEOTIDE SEQUENCE [LARGE SCALE GENOMIC DNA]</scope>
    <source>
        <strain evidence="3">UPIE</strain>
    </source>
</reference>
<dbReference type="Pfam" id="PF23822">
    <property type="entry name" value="DUF7192"/>
    <property type="match status" value="1"/>
</dbReference>
<name>G1BS44_9CAUD</name>
<evidence type="ECO:0000259" key="1">
    <source>
        <dbReference type="Pfam" id="PF23822"/>
    </source>
</evidence>
<dbReference type="Proteomes" id="UP000221823">
    <property type="component" value="Segment"/>
</dbReference>
<proteinExistence type="predicted"/>
<evidence type="ECO:0000313" key="3">
    <source>
        <dbReference type="Proteomes" id="UP000221823"/>
    </source>
</evidence>
<feature type="domain" description="DUF7192" evidence="1">
    <location>
        <begin position="69"/>
        <end position="347"/>
    </location>
</feature>
<dbReference type="EMBL" id="JF704113">
    <property type="protein sequence ID" value="AEK07652.1"/>
    <property type="molecule type" value="Genomic_DNA"/>
</dbReference>
<accession>G1BS44</accession>
<sequence>MLCVVPWPVAGHKPSSTVAGPKAPLRPRLGPANRVGLRQAVHGVYLGTHTTHHTRRNTMRVGTQTDTDIQYVFESFAEFVRYNQERVAADVNKSIRTRNRAGDGVWHGSVKSVSEACELAAKGLPKDGVDALALASVKAKGMVQEIRTPQYVNYMDTAGAYVDMGRFVTGEPECMVDYALQEDTAVQTVIPIVVNMAVVGGVRHEEIAKRGRAIVALIDAVQATGRSVELWADMSSNGCDRGSFNGSDYMARFSIPLKRADQPTDAGMLMYAFTHASFFRVLGFNTRHTLPARWQRALDVGGGYGVTVRGAKSVERDYPQGSVYISALRYGENHDETVREALRELGLL</sequence>
<evidence type="ECO:0000313" key="2">
    <source>
        <dbReference type="EMBL" id="AEK07652.1"/>
    </source>
</evidence>
<protein>
    <recommendedName>
        <fullName evidence="1">DUF7192 domain-containing protein</fullName>
    </recommendedName>
</protein>
<organism evidence="2 3">
    <name type="scientific">Mycobacterium phage UPIE</name>
    <dbReference type="NCBI Taxonomy" id="1034147"/>
    <lineage>
        <taxon>Viruses</taxon>
        <taxon>Duplodnaviria</taxon>
        <taxon>Heunggongvirae</taxon>
        <taxon>Uroviricota</taxon>
        <taxon>Caudoviricetes</taxon>
        <taxon>Vilmaviridae</taxon>
        <taxon>Lclasvirinae</taxon>
        <taxon>Bronvirus</taxon>
        <taxon>Bronvirus bron</taxon>
        <taxon>Mycobacterium virus Bron</taxon>
    </lineage>
</organism>